<name>A0A174W0U2_PARDI</name>
<proteinExistence type="predicted"/>
<dbReference type="EMBL" id="CZBM01000010">
    <property type="protein sequence ID" value="CUQ37820.1"/>
    <property type="molecule type" value="Genomic_DNA"/>
</dbReference>
<sequence length="192" mass="22158">MESLAAIPSWFSRLFRIRAASKYGYNQIFIIMKPRCIVLIMVGILSLFGCRTKIQPVAIENRTDSIYIDKLVPYPMPADSASIRALMECDENGKVVLRWLDIANTRNVQLMFTIDSLGNVISNMVVPRDTIYLPSKEVYVDRKIQVPYLVERELSRWEQFKMDVGGWAIGAFSCLIILGIGYIIFWLIRRRK</sequence>
<evidence type="ECO:0000256" key="1">
    <source>
        <dbReference type="SAM" id="Phobius"/>
    </source>
</evidence>
<accession>A0A174W0U2</accession>
<evidence type="ECO:0000313" key="2">
    <source>
        <dbReference type="EMBL" id="CUQ37820.1"/>
    </source>
</evidence>
<keyword evidence="1" id="KW-0472">Membrane</keyword>
<dbReference type="AlphaFoldDB" id="A0A174W0U2"/>
<keyword evidence="1" id="KW-0812">Transmembrane</keyword>
<organism evidence="2">
    <name type="scientific">Parabacteroides distasonis</name>
    <dbReference type="NCBI Taxonomy" id="823"/>
    <lineage>
        <taxon>Bacteria</taxon>
        <taxon>Pseudomonadati</taxon>
        <taxon>Bacteroidota</taxon>
        <taxon>Bacteroidia</taxon>
        <taxon>Bacteroidales</taxon>
        <taxon>Tannerellaceae</taxon>
        <taxon>Parabacteroides</taxon>
    </lineage>
</organism>
<feature type="transmembrane region" description="Helical" evidence="1">
    <location>
        <begin position="164"/>
        <end position="188"/>
    </location>
</feature>
<reference evidence="2" key="1">
    <citation type="submission" date="2015-09" db="EMBL/GenBank/DDBJ databases">
        <authorList>
            <consortium name="Pathogen Informatics"/>
        </authorList>
    </citation>
    <scope>NUCLEOTIDE SEQUENCE [LARGE SCALE GENOMIC DNA]</scope>
    <source>
        <strain evidence="2">2789STDY5834948</strain>
    </source>
</reference>
<gene>
    <name evidence="2" type="ORF">ERS852560_02495</name>
</gene>
<keyword evidence="1" id="KW-1133">Transmembrane helix</keyword>
<dbReference type="Proteomes" id="UP000095332">
    <property type="component" value="Unassembled WGS sequence"/>
</dbReference>
<protein>
    <submittedName>
        <fullName evidence="2">Uncharacterized protein</fullName>
    </submittedName>
</protein>